<dbReference type="EC" id="2.3.1.-" evidence="5"/>
<evidence type="ECO:0000313" key="7">
    <source>
        <dbReference type="EMBL" id="RFZ81194.1"/>
    </source>
</evidence>
<dbReference type="EMBL" id="QWDE01000006">
    <property type="protein sequence ID" value="RFZ81194.1"/>
    <property type="molecule type" value="Genomic_DNA"/>
</dbReference>
<dbReference type="InterPro" id="IPR011004">
    <property type="entry name" value="Trimer_LpxA-like_sf"/>
</dbReference>
<dbReference type="AlphaFoldDB" id="A0A3E2NJK9"/>
<dbReference type="SUPFAM" id="SSF51161">
    <property type="entry name" value="Trimeric LpxA-like enzymes"/>
    <property type="match status" value="1"/>
</dbReference>
<protein>
    <recommendedName>
        <fullName evidence="5">Acetyltransferase</fullName>
        <ecNumber evidence="5">2.3.1.-</ecNumber>
    </recommendedName>
</protein>
<dbReference type="OrthoDB" id="9812571at2"/>
<evidence type="ECO:0000256" key="3">
    <source>
        <dbReference type="ARBA" id="ARBA00022737"/>
    </source>
</evidence>
<dbReference type="GO" id="GO:0008870">
    <property type="term" value="F:galactoside O-acetyltransferase activity"/>
    <property type="evidence" value="ECO:0007669"/>
    <property type="project" value="TreeGrafter"/>
</dbReference>
<dbReference type="InterPro" id="IPR001451">
    <property type="entry name" value="Hexapep"/>
</dbReference>
<keyword evidence="2 5" id="KW-0808">Transferase</keyword>
<dbReference type="PROSITE" id="PS00101">
    <property type="entry name" value="HEXAPEP_TRANSFERASES"/>
    <property type="match status" value="1"/>
</dbReference>
<gene>
    <name evidence="7" type="ORF">DYU05_19605</name>
</gene>
<organism evidence="7 8">
    <name type="scientific">Mucilaginibacter terrenus</name>
    <dbReference type="NCBI Taxonomy" id="2482727"/>
    <lineage>
        <taxon>Bacteria</taxon>
        <taxon>Pseudomonadati</taxon>
        <taxon>Bacteroidota</taxon>
        <taxon>Sphingobacteriia</taxon>
        <taxon>Sphingobacteriales</taxon>
        <taxon>Sphingobacteriaceae</taxon>
        <taxon>Mucilaginibacter</taxon>
    </lineage>
</organism>
<name>A0A3E2NJK9_9SPHI</name>
<evidence type="ECO:0000313" key="8">
    <source>
        <dbReference type="Proteomes" id="UP000260823"/>
    </source>
</evidence>
<dbReference type="CDD" id="cd03357">
    <property type="entry name" value="LbH_MAT_GAT"/>
    <property type="match status" value="1"/>
</dbReference>
<dbReference type="FunFam" id="2.160.10.10:FF:000008">
    <property type="entry name" value="Maltose O-acetyltransferase"/>
    <property type="match status" value="1"/>
</dbReference>
<keyword evidence="8" id="KW-1185">Reference proteome</keyword>
<dbReference type="PANTHER" id="PTHR43017:SF1">
    <property type="entry name" value="ACETYLTRANSFERASE YJL218W-RELATED"/>
    <property type="match status" value="1"/>
</dbReference>
<dbReference type="InterPro" id="IPR024688">
    <property type="entry name" value="Mac_dom"/>
</dbReference>
<evidence type="ECO:0000256" key="4">
    <source>
        <dbReference type="ARBA" id="ARBA00023315"/>
    </source>
</evidence>
<keyword evidence="4 5" id="KW-0012">Acyltransferase</keyword>
<dbReference type="Pfam" id="PF12464">
    <property type="entry name" value="Mac"/>
    <property type="match status" value="1"/>
</dbReference>
<comment type="similarity">
    <text evidence="1 5">Belongs to the transferase hexapeptide repeat family.</text>
</comment>
<dbReference type="Proteomes" id="UP000260823">
    <property type="component" value="Unassembled WGS sequence"/>
</dbReference>
<sequence>MKTELQKMLDGELYVAGDQQLVDMRSRARMLLSKYNQMIAEPLEPRTAILKQLLGECSTLDIQPPFYCDYGTHIQVGENFFMNFNCVILDCAMVTIGDNFMAGPCVQIYTAYHPLQASERIKGPELAKPITIGDNVWIGGGAIICPGVTIGNNTTIGAGSVVTKDIPDNVFAAGNPCRVIRSC</sequence>
<dbReference type="PANTHER" id="PTHR43017">
    <property type="entry name" value="GALACTOSIDE O-ACETYLTRANSFERASE"/>
    <property type="match status" value="1"/>
</dbReference>
<evidence type="ECO:0000259" key="6">
    <source>
        <dbReference type="SMART" id="SM01266"/>
    </source>
</evidence>
<dbReference type="SMART" id="SM01266">
    <property type="entry name" value="Mac"/>
    <property type="match status" value="1"/>
</dbReference>
<dbReference type="RefSeq" id="WP_117384860.1">
    <property type="nucleotide sequence ID" value="NZ_QWDE01000006.1"/>
</dbReference>
<accession>A0A3E2NJK9</accession>
<dbReference type="Pfam" id="PF00132">
    <property type="entry name" value="Hexapep"/>
    <property type="match status" value="1"/>
</dbReference>
<evidence type="ECO:0000256" key="2">
    <source>
        <dbReference type="ARBA" id="ARBA00022679"/>
    </source>
</evidence>
<proteinExistence type="inferred from homology"/>
<evidence type="ECO:0000256" key="5">
    <source>
        <dbReference type="RuleBase" id="RU367021"/>
    </source>
</evidence>
<reference evidence="7 8" key="1">
    <citation type="submission" date="2018-08" db="EMBL/GenBank/DDBJ databases">
        <title>Mucilaginibacter terrae sp. nov., isolated from manganese diggings.</title>
        <authorList>
            <person name="Huang Y."/>
            <person name="Zhou Z."/>
        </authorList>
    </citation>
    <scope>NUCLEOTIDE SEQUENCE [LARGE SCALE GENOMIC DNA]</scope>
    <source>
        <strain evidence="7 8">ZH6</strain>
    </source>
</reference>
<dbReference type="Gene3D" id="2.160.10.10">
    <property type="entry name" value="Hexapeptide repeat proteins"/>
    <property type="match status" value="1"/>
</dbReference>
<feature type="domain" description="Maltose/galactoside acetyltransferase" evidence="6">
    <location>
        <begin position="5"/>
        <end position="59"/>
    </location>
</feature>
<evidence type="ECO:0000256" key="1">
    <source>
        <dbReference type="ARBA" id="ARBA00007274"/>
    </source>
</evidence>
<dbReference type="InterPro" id="IPR018357">
    <property type="entry name" value="Hexapep_transf_CS"/>
</dbReference>
<comment type="caution">
    <text evidence="7">The sequence shown here is derived from an EMBL/GenBank/DDBJ whole genome shotgun (WGS) entry which is preliminary data.</text>
</comment>
<dbReference type="InterPro" id="IPR039369">
    <property type="entry name" value="LacA-like"/>
</dbReference>
<keyword evidence="3" id="KW-0677">Repeat</keyword>